<dbReference type="EMBL" id="CAJOBH010057011">
    <property type="protein sequence ID" value="CAF4406878.1"/>
    <property type="molecule type" value="Genomic_DNA"/>
</dbReference>
<feature type="region of interest" description="Disordered" evidence="1">
    <location>
        <begin position="30"/>
        <end position="68"/>
    </location>
</feature>
<reference evidence="2" key="1">
    <citation type="submission" date="2021-02" db="EMBL/GenBank/DDBJ databases">
        <authorList>
            <person name="Nowell W R."/>
        </authorList>
    </citation>
    <scope>NUCLEOTIDE SEQUENCE</scope>
</reference>
<proteinExistence type="predicted"/>
<feature type="non-terminal residue" evidence="2">
    <location>
        <position position="1"/>
    </location>
</feature>
<evidence type="ECO:0000313" key="3">
    <source>
        <dbReference type="EMBL" id="CAF4770417.1"/>
    </source>
</evidence>
<gene>
    <name evidence="2" type="ORF">BYL167_LOCUS31805</name>
    <name evidence="3" type="ORF">GIL414_LOCUS45922</name>
</gene>
<evidence type="ECO:0000313" key="2">
    <source>
        <dbReference type="EMBL" id="CAF4406878.1"/>
    </source>
</evidence>
<feature type="non-terminal residue" evidence="2">
    <location>
        <position position="80"/>
    </location>
</feature>
<dbReference type="AlphaFoldDB" id="A0A8S2VSS4"/>
<accession>A0A8S2VSS4</accession>
<feature type="compositionally biased region" description="Pro residues" evidence="1">
    <location>
        <begin position="52"/>
        <end position="61"/>
    </location>
</feature>
<protein>
    <submittedName>
        <fullName evidence="2">Uncharacterized protein</fullName>
    </submittedName>
</protein>
<name>A0A8S2VSS4_9BILA</name>
<evidence type="ECO:0000256" key="1">
    <source>
        <dbReference type="SAM" id="MobiDB-lite"/>
    </source>
</evidence>
<dbReference type="EMBL" id="CAJOBJ010142750">
    <property type="protein sequence ID" value="CAF4770417.1"/>
    <property type="molecule type" value="Genomic_DNA"/>
</dbReference>
<sequence>DENSNPPETEQELAHRLTRRITRSALERFRRARRCSSTNSITLEPIQEHPTPTSPTPPSPSEPSLCHQDFFNDFPGKLYF</sequence>
<evidence type="ECO:0000313" key="4">
    <source>
        <dbReference type="Proteomes" id="UP000681967"/>
    </source>
</evidence>
<comment type="caution">
    <text evidence="2">The sequence shown here is derived from an EMBL/GenBank/DDBJ whole genome shotgun (WGS) entry which is preliminary data.</text>
</comment>
<organism evidence="2 4">
    <name type="scientific">Rotaria magnacalcarata</name>
    <dbReference type="NCBI Taxonomy" id="392030"/>
    <lineage>
        <taxon>Eukaryota</taxon>
        <taxon>Metazoa</taxon>
        <taxon>Spiralia</taxon>
        <taxon>Gnathifera</taxon>
        <taxon>Rotifera</taxon>
        <taxon>Eurotatoria</taxon>
        <taxon>Bdelloidea</taxon>
        <taxon>Philodinida</taxon>
        <taxon>Philodinidae</taxon>
        <taxon>Rotaria</taxon>
    </lineage>
</organism>
<dbReference type="Proteomes" id="UP000681967">
    <property type="component" value="Unassembled WGS sequence"/>
</dbReference>
<dbReference type="Proteomes" id="UP000681720">
    <property type="component" value="Unassembled WGS sequence"/>
</dbReference>